<sequence length="202" mass="22939">MQGPHLCQEERAKYIQEIAQLRGQITELETLRHSDKAQIQSAESHCTLAKLMNQDLCEQLDNASKLKARKGLHTGSRLLTAPEFCEEFRARRQEEERRTKEEAATKEAKEAGIHARELERAMNVSTKKFNGAVQNYKKDDLKDLAFALGLDLNGTNLELISHIQEAFKKNPILKADERFCGIYQRKGRNSVNMPANSSQGEN</sequence>
<name>A0A0C9UEB3_SPHS4</name>
<gene>
    <name evidence="2" type="ORF">M422DRAFT_48618</name>
</gene>
<dbReference type="Proteomes" id="UP000054279">
    <property type="component" value="Unassembled WGS sequence"/>
</dbReference>
<dbReference type="AlphaFoldDB" id="A0A0C9UEB3"/>
<feature type="region of interest" description="Disordered" evidence="1">
    <location>
        <begin position="92"/>
        <end position="111"/>
    </location>
</feature>
<organism evidence="2 3">
    <name type="scientific">Sphaerobolus stellatus (strain SS14)</name>
    <dbReference type="NCBI Taxonomy" id="990650"/>
    <lineage>
        <taxon>Eukaryota</taxon>
        <taxon>Fungi</taxon>
        <taxon>Dikarya</taxon>
        <taxon>Basidiomycota</taxon>
        <taxon>Agaricomycotina</taxon>
        <taxon>Agaricomycetes</taxon>
        <taxon>Phallomycetidae</taxon>
        <taxon>Geastrales</taxon>
        <taxon>Sphaerobolaceae</taxon>
        <taxon>Sphaerobolus</taxon>
    </lineage>
</organism>
<evidence type="ECO:0000313" key="3">
    <source>
        <dbReference type="Proteomes" id="UP000054279"/>
    </source>
</evidence>
<protein>
    <submittedName>
        <fullName evidence="2">Unplaced genomic scaffold SPHSTscaffold_62, whole genome shotgun sequence</fullName>
    </submittedName>
</protein>
<keyword evidence="3" id="KW-1185">Reference proteome</keyword>
<evidence type="ECO:0000256" key="1">
    <source>
        <dbReference type="SAM" id="MobiDB-lite"/>
    </source>
</evidence>
<dbReference type="OrthoDB" id="5569309at2759"/>
<proteinExistence type="predicted"/>
<evidence type="ECO:0000313" key="2">
    <source>
        <dbReference type="EMBL" id="KIJ41338.1"/>
    </source>
</evidence>
<reference evidence="2 3" key="1">
    <citation type="submission" date="2014-06" db="EMBL/GenBank/DDBJ databases">
        <title>Evolutionary Origins and Diversification of the Mycorrhizal Mutualists.</title>
        <authorList>
            <consortium name="DOE Joint Genome Institute"/>
            <consortium name="Mycorrhizal Genomics Consortium"/>
            <person name="Kohler A."/>
            <person name="Kuo A."/>
            <person name="Nagy L.G."/>
            <person name="Floudas D."/>
            <person name="Copeland A."/>
            <person name="Barry K.W."/>
            <person name="Cichocki N."/>
            <person name="Veneault-Fourrey C."/>
            <person name="LaButti K."/>
            <person name="Lindquist E.A."/>
            <person name="Lipzen A."/>
            <person name="Lundell T."/>
            <person name="Morin E."/>
            <person name="Murat C."/>
            <person name="Riley R."/>
            <person name="Ohm R."/>
            <person name="Sun H."/>
            <person name="Tunlid A."/>
            <person name="Henrissat B."/>
            <person name="Grigoriev I.V."/>
            <person name="Hibbett D.S."/>
            <person name="Martin F."/>
        </authorList>
    </citation>
    <scope>NUCLEOTIDE SEQUENCE [LARGE SCALE GENOMIC DNA]</scope>
    <source>
        <strain evidence="2 3">SS14</strain>
    </source>
</reference>
<dbReference type="HOGENOM" id="CLU_1355426_0_0_1"/>
<accession>A0A0C9UEB3</accession>
<dbReference type="EMBL" id="KN837137">
    <property type="protein sequence ID" value="KIJ41338.1"/>
    <property type="molecule type" value="Genomic_DNA"/>
</dbReference>